<evidence type="ECO:0000313" key="1">
    <source>
        <dbReference type="EMBL" id="KAI2645884.1"/>
    </source>
</evidence>
<keyword evidence="2" id="KW-1185">Reference proteome</keyword>
<reference evidence="1 2" key="1">
    <citation type="submission" date="2022-01" db="EMBL/GenBank/DDBJ databases">
        <title>A high-quality chromosome-level genome assembly of rohu carp, Labeo rohita.</title>
        <authorList>
            <person name="Arick M.A. II"/>
            <person name="Hsu C.-Y."/>
            <person name="Magbanua Z."/>
            <person name="Pechanova O."/>
            <person name="Grover C."/>
            <person name="Miller E."/>
            <person name="Thrash A."/>
            <person name="Ezzel L."/>
            <person name="Alam S."/>
            <person name="Benzie J."/>
            <person name="Hamilton M."/>
            <person name="Karsi A."/>
            <person name="Lawrence M.L."/>
            <person name="Peterson D.G."/>
        </authorList>
    </citation>
    <scope>NUCLEOTIDE SEQUENCE [LARGE SCALE GENOMIC DNA]</scope>
    <source>
        <strain evidence="2">BAU-BD-2019</strain>
        <tissue evidence="1">Blood</tissue>
    </source>
</reference>
<name>A0ABQ8L6C9_LABRO</name>
<dbReference type="Proteomes" id="UP000830375">
    <property type="component" value="Unassembled WGS sequence"/>
</dbReference>
<evidence type="ECO:0000313" key="2">
    <source>
        <dbReference type="Proteomes" id="UP000830375"/>
    </source>
</evidence>
<accession>A0ABQ8L6C9</accession>
<comment type="caution">
    <text evidence="1">The sequence shown here is derived from an EMBL/GenBank/DDBJ whole genome shotgun (WGS) entry which is preliminary data.</text>
</comment>
<protein>
    <submittedName>
        <fullName evidence="1">tRNA uridine 5-carboxymethylaminomethyl modification enzyme MnmG</fullName>
    </submittedName>
</protein>
<gene>
    <name evidence="1" type="ORF">H4Q32_025221</name>
</gene>
<organism evidence="1 2">
    <name type="scientific">Labeo rohita</name>
    <name type="common">Indian major carp</name>
    <name type="synonym">Cyprinus rohita</name>
    <dbReference type="NCBI Taxonomy" id="84645"/>
    <lineage>
        <taxon>Eukaryota</taxon>
        <taxon>Metazoa</taxon>
        <taxon>Chordata</taxon>
        <taxon>Craniata</taxon>
        <taxon>Vertebrata</taxon>
        <taxon>Euteleostomi</taxon>
        <taxon>Actinopterygii</taxon>
        <taxon>Neopterygii</taxon>
        <taxon>Teleostei</taxon>
        <taxon>Ostariophysi</taxon>
        <taxon>Cypriniformes</taxon>
        <taxon>Cyprinidae</taxon>
        <taxon>Labeoninae</taxon>
        <taxon>Labeonini</taxon>
        <taxon>Labeo</taxon>
    </lineage>
</organism>
<dbReference type="EMBL" id="JACTAM010002123">
    <property type="protein sequence ID" value="KAI2645884.1"/>
    <property type="molecule type" value="Genomic_DNA"/>
</dbReference>
<sequence>MSQLARHLLLCSQHRLKSLHATHIPGNNFCSRVSGGSTLRRSSSLESIRPGIDSSVASPESTHCQLWYGLTKAFLGADALAHTCWPRGPHKYASPPASLFAHTLCKPREDMEQLLLVAPYWPNRTWFSELTLLSSIPPWRIPLKRDLLPQVKGTNCHPCPDLWNLHLWSLKATKRTPEPFHPQWPTVRSVEPLQSVDLCAPSVSPETGSVWGTATVPTFLPRFSEVFFLLFLYYEERLQLKDPCLMTALRDVVSFMPQLRTASEWVEMLLDSSEQNDDVRGVWAPKSDP</sequence>
<proteinExistence type="predicted"/>